<proteinExistence type="predicted"/>
<name>U1PCL8_9EURY</name>
<protein>
    <submittedName>
        <fullName evidence="1">Uncharacterized protein</fullName>
    </submittedName>
</protein>
<dbReference type="AlphaFoldDB" id="U1PCL8"/>
<dbReference type="EMBL" id="KE356560">
    <property type="protein sequence ID" value="ERG91322.1"/>
    <property type="molecule type" value="Genomic_DNA"/>
</dbReference>
<evidence type="ECO:0000313" key="2">
    <source>
        <dbReference type="Proteomes" id="UP000030649"/>
    </source>
</evidence>
<reference evidence="1 2" key="1">
    <citation type="journal article" date="2013" name="PLoS ONE">
        <title>Assembly-driven community genomics of a hypersaline microbial ecosystem.</title>
        <authorList>
            <person name="Podell S."/>
            <person name="Ugalde J.A."/>
            <person name="Narasingarao P."/>
            <person name="Banfield J.F."/>
            <person name="Heidelberg K.B."/>
            <person name="Allen E.E."/>
        </authorList>
    </citation>
    <scope>NUCLEOTIDE SEQUENCE [LARGE SCALE GENOMIC DNA]</scope>
    <source>
        <strain evidence="2">J07HQW1</strain>
    </source>
</reference>
<accession>U1PCL8</accession>
<evidence type="ECO:0000313" key="1">
    <source>
        <dbReference type="EMBL" id="ERG91322.1"/>
    </source>
</evidence>
<dbReference type="HOGENOM" id="CLU_3003095_0_0_2"/>
<organism evidence="1 2">
    <name type="scientific">Haloquadratum walsbyi J07HQW1</name>
    <dbReference type="NCBI Taxonomy" id="1238424"/>
    <lineage>
        <taxon>Archaea</taxon>
        <taxon>Methanobacteriati</taxon>
        <taxon>Methanobacteriota</taxon>
        <taxon>Stenosarchaea group</taxon>
        <taxon>Halobacteria</taxon>
        <taxon>Halobacteriales</taxon>
        <taxon>Haloferacaceae</taxon>
        <taxon>Haloquadratum</taxon>
    </lineage>
</organism>
<gene>
    <name evidence="1" type="ORF">J07HQW1_01356</name>
</gene>
<sequence length="56" mass="6343">MTESDNIETVERMINDQHKTITELTQIINTDQSGLIGLSFRPSEELIDHTEKAELG</sequence>
<dbReference type="Proteomes" id="UP000030649">
    <property type="component" value="Unassembled WGS sequence"/>
</dbReference>